<dbReference type="InterPro" id="IPR036638">
    <property type="entry name" value="HLH_DNA-bd_sf"/>
</dbReference>
<name>A0A2N9J460_FAGSY</name>
<dbReference type="PANTHER" id="PTHR45844">
    <property type="entry name" value="TRANSCRIPTION FACTOR BHLH30"/>
    <property type="match status" value="1"/>
</dbReference>
<dbReference type="PROSITE" id="PS50888">
    <property type="entry name" value="BHLH"/>
    <property type="match status" value="1"/>
</dbReference>
<evidence type="ECO:0000256" key="2">
    <source>
        <dbReference type="ARBA" id="ARBA00023015"/>
    </source>
</evidence>
<evidence type="ECO:0000256" key="4">
    <source>
        <dbReference type="ARBA" id="ARBA00023163"/>
    </source>
</evidence>
<dbReference type="GO" id="GO:0046983">
    <property type="term" value="F:protein dimerization activity"/>
    <property type="evidence" value="ECO:0007669"/>
    <property type="project" value="InterPro"/>
</dbReference>
<feature type="domain" description="BHLH" evidence="6">
    <location>
        <begin position="45"/>
        <end position="110"/>
    </location>
</feature>
<gene>
    <name evidence="7" type="ORF">FSB_LOCUS59500</name>
</gene>
<dbReference type="SMART" id="SM00353">
    <property type="entry name" value="HLH"/>
    <property type="match status" value="1"/>
</dbReference>
<protein>
    <recommendedName>
        <fullName evidence="6">BHLH domain-containing protein</fullName>
    </recommendedName>
</protein>
<reference evidence="7" key="1">
    <citation type="submission" date="2018-02" db="EMBL/GenBank/DDBJ databases">
        <authorList>
            <person name="Cohen D.B."/>
            <person name="Kent A.D."/>
        </authorList>
    </citation>
    <scope>NUCLEOTIDE SEQUENCE</scope>
</reference>
<keyword evidence="5" id="KW-0539">Nucleus</keyword>
<evidence type="ECO:0000256" key="5">
    <source>
        <dbReference type="ARBA" id="ARBA00023242"/>
    </source>
</evidence>
<sequence length="684" mass="76863">MVNSEMIRNGSASSLPLVLDTERSQLVEARLKSDRKGTVAERTVAALRSHCEAERRRRARINSHLDTLRSLVPGAMKLLMPMNATVIDNLNSQMDKASLLAEVVSHLKELKRSAAEASDGFFIPMDFDEVIVEREDGFEGAPYSIRASLCCDFKPGLLSDLKQALNGLHLIIMRAEIATLGGRMKNVLVMTSRKEGKVNHSEVRQALRSVLDKFSGSQEFLLGTTFSNKRQRISIFNCSNFIFIRRFLLGTDCLVFGKAKDTIIIFNHSDFYLCCGPYEDDDPKDHWKGIIARGRSTLMKSVAQALPTYTMSTFELSSKICDNLDAPMCRFWWNPKKQEGMYLAWKARNHLYQPKENGGLGFRHTKDFNKALIGKLAWMVATKSDSLCMRMLRSKYKVRENWLRRDDAKNGSRKAIEKAKHLLVKGACYVVGDGKSIDVWRDSWIPWVEGFKPKPKDDTVNCNPLMVGNFRAGPEQDLLAAVPQKLIKIQDPLDCHPSGVAFRWQKEKRGVAQAPGLAGLTYPGAGPGLASRLGPLETSCPLCQEEDETSLEISSNVQSLKLFVVEPPVEDISEVKDQRSLQIALTLEAIWQLRNQVVHVGVQIQLLPVIKMLEHRYLEFLQLNYGEKVEKAAELCVWHSPSPGYVKCNLDEAITKDNAWIAVIARNDKGNILPGLGNLIYQKN</sequence>
<dbReference type="InterPro" id="IPR011598">
    <property type="entry name" value="bHLH_dom"/>
</dbReference>
<dbReference type="EMBL" id="OIVN01006370">
    <property type="protein sequence ID" value="SPD31618.1"/>
    <property type="molecule type" value="Genomic_DNA"/>
</dbReference>
<keyword evidence="2" id="KW-0805">Transcription regulation</keyword>
<accession>A0A2N9J460</accession>
<proteinExistence type="predicted"/>
<dbReference type="GO" id="GO:0005634">
    <property type="term" value="C:nucleus"/>
    <property type="evidence" value="ECO:0007669"/>
    <property type="project" value="UniProtKB-SubCell"/>
</dbReference>
<dbReference type="Gene3D" id="4.10.280.10">
    <property type="entry name" value="Helix-loop-helix DNA-binding domain"/>
    <property type="match status" value="1"/>
</dbReference>
<evidence type="ECO:0000313" key="7">
    <source>
        <dbReference type="EMBL" id="SPD31618.1"/>
    </source>
</evidence>
<evidence type="ECO:0000259" key="6">
    <source>
        <dbReference type="PROSITE" id="PS50888"/>
    </source>
</evidence>
<evidence type="ECO:0000256" key="3">
    <source>
        <dbReference type="ARBA" id="ARBA00023125"/>
    </source>
</evidence>
<dbReference type="GO" id="GO:0003677">
    <property type="term" value="F:DNA binding"/>
    <property type="evidence" value="ECO:0007669"/>
    <property type="project" value="UniProtKB-KW"/>
</dbReference>
<organism evidence="7">
    <name type="scientific">Fagus sylvatica</name>
    <name type="common">Beechnut</name>
    <dbReference type="NCBI Taxonomy" id="28930"/>
    <lineage>
        <taxon>Eukaryota</taxon>
        <taxon>Viridiplantae</taxon>
        <taxon>Streptophyta</taxon>
        <taxon>Embryophyta</taxon>
        <taxon>Tracheophyta</taxon>
        <taxon>Spermatophyta</taxon>
        <taxon>Magnoliopsida</taxon>
        <taxon>eudicotyledons</taxon>
        <taxon>Gunneridae</taxon>
        <taxon>Pentapetalae</taxon>
        <taxon>rosids</taxon>
        <taxon>fabids</taxon>
        <taxon>Fagales</taxon>
        <taxon>Fagaceae</taxon>
        <taxon>Fagus</taxon>
    </lineage>
</organism>
<comment type="subcellular location">
    <subcellularLocation>
        <location evidence="1">Nucleus</location>
    </subcellularLocation>
</comment>
<keyword evidence="3" id="KW-0238">DNA-binding</keyword>
<dbReference type="PANTHER" id="PTHR45844:SF3">
    <property type="entry name" value="BHLH DOMAIN-CONTAINING PROTEIN"/>
    <property type="match status" value="1"/>
</dbReference>
<dbReference type="Pfam" id="PF00010">
    <property type="entry name" value="HLH"/>
    <property type="match status" value="1"/>
</dbReference>
<evidence type="ECO:0000256" key="1">
    <source>
        <dbReference type="ARBA" id="ARBA00004123"/>
    </source>
</evidence>
<dbReference type="AlphaFoldDB" id="A0A2N9J460"/>
<keyword evidence="4" id="KW-0804">Transcription</keyword>
<dbReference type="SUPFAM" id="SSF47459">
    <property type="entry name" value="HLH, helix-loop-helix DNA-binding domain"/>
    <property type="match status" value="1"/>
</dbReference>
<dbReference type="InterPro" id="IPR045847">
    <property type="entry name" value="AIG1-like"/>
</dbReference>
<dbReference type="GO" id="GO:0003700">
    <property type="term" value="F:DNA-binding transcription factor activity"/>
    <property type="evidence" value="ECO:0007669"/>
    <property type="project" value="InterPro"/>
</dbReference>